<protein>
    <recommendedName>
        <fullName evidence="3">RNA helicase</fullName>
    </recommendedName>
</protein>
<dbReference type="Proteomes" id="UP000004110">
    <property type="component" value="Unassembled WGS sequence"/>
</dbReference>
<reference evidence="1" key="1">
    <citation type="submission" date="2007-06" db="EMBL/GenBank/DDBJ databases">
        <authorList>
            <person name="Fulton L."/>
            <person name="Clifton S."/>
            <person name="Fulton B."/>
            <person name="Xu J."/>
            <person name="Minx P."/>
            <person name="Pepin K.H."/>
            <person name="Johnson M."/>
            <person name="Thiruvilangam P."/>
            <person name="Bhonagiri V."/>
            <person name="Nash W.E."/>
            <person name="Mardis E.R."/>
            <person name="Wilson R.K."/>
        </authorList>
    </citation>
    <scope>NUCLEOTIDE SEQUENCE [LARGE SCALE GENOMIC DNA]</scope>
    <source>
        <strain evidence="1">ATCC 8492</strain>
    </source>
</reference>
<name>A0ABC9N996_BACUC</name>
<gene>
    <name evidence="1" type="ORF">BACUNI_03156</name>
</gene>
<sequence length="91" mass="9734">MLLVAGTGLQKEIELAVVLETDDVFAAQAACDLAQDAALLLDDRRSGKEGVLCDKDSLVHSDDVWSVTNMRNVRHTASGKGGKYAEGRADM</sequence>
<accession>A0ABC9N996</accession>
<dbReference type="AlphaFoldDB" id="A0ABC9N996"/>
<proteinExistence type="predicted"/>
<dbReference type="EMBL" id="AAYH02000046">
    <property type="protein sequence ID" value="EDO53141.1"/>
    <property type="molecule type" value="Genomic_DNA"/>
</dbReference>
<evidence type="ECO:0000313" key="1">
    <source>
        <dbReference type="EMBL" id="EDO53141.1"/>
    </source>
</evidence>
<evidence type="ECO:0000313" key="2">
    <source>
        <dbReference type="Proteomes" id="UP000004110"/>
    </source>
</evidence>
<organism evidence="1 2">
    <name type="scientific">Bacteroides uniformis (strain ATCC 8492 / DSM 6597 / CCUG 4942 / CIP 103695 / JCM 5828 / KCTC 5204 / NCTC 13054 / VPI 0061)</name>
    <dbReference type="NCBI Taxonomy" id="411479"/>
    <lineage>
        <taxon>Bacteria</taxon>
        <taxon>Pseudomonadati</taxon>
        <taxon>Bacteroidota</taxon>
        <taxon>Bacteroidia</taxon>
        <taxon>Bacteroidales</taxon>
        <taxon>Bacteroidaceae</taxon>
        <taxon>Bacteroides</taxon>
    </lineage>
</organism>
<comment type="caution">
    <text evidence="1">The sequence shown here is derived from an EMBL/GenBank/DDBJ whole genome shotgun (WGS) entry which is preliminary data.</text>
</comment>
<reference evidence="1" key="2">
    <citation type="submission" date="2013-11" db="EMBL/GenBank/DDBJ databases">
        <title>Draft genome sequence of Bacteroides uniformis (ATCC 8492).</title>
        <authorList>
            <person name="Sudarsanam P."/>
            <person name="Ley R."/>
            <person name="Guruge J."/>
            <person name="Turnbaugh P.J."/>
            <person name="Mahowald M."/>
            <person name="Liep D."/>
            <person name="Gordon J."/>
        </authorList>
    </citation>
    <scope>NUCLEOTIDE SEQUENCE</scope>
    <source>
        <strain evidence="1">ATCC 8492</strain>
    </source>
</reference>
<evidence type="ECO:0008006" key="3">
    <source>
        <dbReference type="Google" id="ProtNLM"/>
    </source>
</evidence>
<keyword evidence="2" id="KW-1185">Reference proteome</keyword>